<dbReference type="InterPro" id="IPR017956">
    <property type="entry name" value="AT_hook_DNA-bd_motif"/>
</dbReference>
<dbReference type="Proteomes" id="UP000011116">
    <property type="component" value="Chromosome 6H"/>
</dbReference>
<reference evidence="5" key="3">
    <citation type="submission" date="2022-01" db="UniProtKB">
        <authorList>
            <consortium name="EnsemblPlants"/>
        </authorList>
    </citation>
    <scope>IDENTIFICATION</scope>
    <source>
        <strain evidence="5">subsp. vulgare</strain>
    </source>
</reference>
<dbReference type="PROSITE" id="PS51742">
    <property type="entry name" value="PPC"/>
    <property type="match status" value="1"/>
</dbReference>
<feature type="compositionally biased region" description="Gly residues" evidence="3">
    <location>
        <begin position="152"/>
        <end position="169"/>
    </location>
</feature>
<dbReference type="PANTHER" id="PTHR31500">
    <property type="entry name" value="AT-HOOK MOTIF NUCLEAR-LOCALIZED PROTEIN 9"/>
    <property type="match status" value="1"/>
</dbReference>
<organism evidence="5 6">
    <name type="scientific">Hordeum vulgare subsp. vulgare</name>
    <name type="common">Domesticated barley</name>
    <dbReference type="NCBI Taxonomy" id="112509"/>
    <lineage>
        <taxon>Eukaryota</taxon>
        <taxon>Viridiplantae</taxon>
        <taxon>Streptophyta</taxon>
        <taxon>Embryophyta</taxon>
        <taxon>Tracheophyta</taxon>
        <taxon>Spermatophyta</taxon>
        <taxon>Magnoliopsida</taxon>
        <taxon>Liliopsida</taxon>
        <taxon>Poales</taxon>
        <taxon>Poaceae</taxon>
        <taxon>BOP clade</taxon>
        <taxon>Pooideae</taxon>
        <taxon>Triticodae</taxon>
        <taxon>Triticeae</taxon>
        <taxon>Hordeinae</taxon>
        <taxon>Hordeum</taxon>
    </lineage>
</organism>
<dbReference type="SUPFAM" id="SSF117856">
    <property type="entry name" value="AF0104/ALDC/Ptd012-like"/>
    <property type="match status" value="1"/>
</dbReference>
<evidence type="ECO:0000256" key="1">
    <source>
        <dbReference type="ARBA" id="ARBA00003687"/>
    </source>
</evidence>
<keyword evidence="6" id="KW-1185">Reference proteome</keyword>
<dbReference type="GO" id="GO:0005634">
    <property type="term" value="C:nucleus"/>
    <property type="evidence" value="ECO:0007669"/>
    <property type="project" value="UniProtKB-SubCell"/>
</dbReference>
<reference evidence="6" key="1">
    <citation type="journal article" date="2012" name="Nature">
        <title>A physical, genetic and functional sequence assembly of the barley genome.</title>
        <authorList>
            <consortium name="The International Barley Genome Sequencing Consortium"/>
            <person name="Mayer K.F."/>
            <person name="Waugh R."/>
            <person name="Brown J.W."/>
            <person name="Schulman A."/>
            <person name="Langridge P."/>
            <person name="Platzer M."/>
            <person name="Fincher G.B."/>
            <person name="Muehlbauer G.J."/>
            <person name="Sato K."/>
            <person name="Close T.J."/>
            <person name="Wise R.P."/>
            <person name="Stein N."/>
        </authorList>
    </citation>
    <scope>NUCLEOTIDE SEQUENCE [LARGE SCALE GENOMIC DNA]</scope>
    <source>
        <strain evidence="6">cv. Morex</strain>
    </source>
</reference>
<dbReference type="GeneID" id="123406364"/>
<dbReference type="InterPro" id="IPR039605">
    <property type="entry name" value="AHL"/>
</dbReference>
<feature type="compositionally biased region" description="Low complexity" evidence="3">
    <location>
        <begin position="188"/>
        <end position="197"/>
    </location>
</feature>
<dbReference type="PANTHER" id="PTHR31500:SF9">
    <property type="entry name" value="AT-HOOK MOTIF NUCLEAR-LOCALIZED PROTEIN 9"/>
    <property type="match status" value="1"/>
</dbReference>
<evidence type="ECO:0000256" key="2">
    <source>
        <dbReference type="RuleBase" id="RU367031"/>
    </source>
</evidence>
<dbReference type="Pfam" id="PF03479">
    <property type="entry name" value="PCC"/>
    <property type="match status" value="1"/>
</dbReference>
<dbReference type="Gene3D" id="3.30.1330.80">
    <property type="entry name" value="Hypothetical protein, similar to alpha- acetolactate decarboxylase, domain 2"/>
    <property type="match status" value="1"/>
</dbReference>
<dbReference type="EnsemblPlants" id="HORVU.MOREX.r3.6HG0631450.1">
    <property type="protein sequence ID" value="HORVU.MOREX.r3.6HG0631450.1"/>
    <property type="gene ID" value="HORVU.MOREX.r3.6HG0631450"/>
</dbReference>
<protein>
    <recommendedName>
        <fullName evidence="2">AT-hook motif nuclear-localized protein</fullName>
    </recommendedName>
</protein>
<feature type="compositionally biased region" description="Polar residues" evidence="3">
    <location>
        <begin position="543"/>
        <end position="555"/>
    </location>
</feature>
<comment type="function">
    <text evidence="1 2">Transcription factor that specifically binds AT-rich DNA sequences related to the nuclear matrix attachment regions (MARs).</text>
</comment>
<feature type="region of interest" description="Disordered" evidence="3">
    <location>
        <begin position="1"/>
        <end position="41"/>
    </location>
</feature>
<dbReference type="SMART" id="SM00384">
    <property type="entry name" value="AT_hook"/>
    <property type="match status" value="2"/>
</dbReference>
<dbReference type="CDD" id="cd11378">
    <property type="entry name" value="DUF296"/>
    <property type="match status" value="1"/>
</dbReference>
<dbReference type="RefSeq" id="XP_044955809.1">
    <property type="nucleotide sequence ID" value="XM_045099874.1"/>
</dbReference>
<dbReference type="GO" id="GO:0003680">
    <property type="term" value="F:minor groove of adenine-thymine-rich DNA binding"/>
    <property type="evidence" value="ECO:0007669"/>
    <property type="project" value="UniProtKB-UniRule"/>
</dbReference>
<dbReference type="SMR" id="A0A8I6YZD9"/>
<evidence type="ECO:0000313" key="6">
    <source>
        <dbReference type="Proteomes" id="UP000011116"/>
    </source>
</evidence>
<evidence type="ECO:0000256" key="3">
    <source>
        <dbReference type="SAM" id="MobiDB-lite"/>
    </source>
</evidence>
<feature type="region of interest" description="Disordered" evidence="3">
    <location>
        <begin position="80"/>
        <end position="287"/>
    </location>
</feature>
<name>A0A8I6YZD9_HORVV</name>
<reference evidence="5" key="2">
    <citation type="submission" date="2020-10" db="EMBL/GenBank/DDBJ databases">
        <authorList>
            <person name="Scholz U."/>
            <person name="Mascher M."/>
            <person name="Fiebig A."/>
        </authorList>
    </citation>
    <scope>NUCLEOTIDE SEQUENCE [LARGE SCALE GENOMIC DNA]</scope>
    <source>
        <strain evidence="5">cv. Morex</strain>
    </source>
</reference>
<dbReference type="Gramene" id="HORVU.MOREX.r2.6HG0524350.1">
    <property type="protein sequence ID" value="HORVU.MOREX.r2.6HG0524350.1"/>
    <property type="gene ID" value="HORVU.MOREX.r2.6HG0524350"/>
</dbReference>
<dbReference type="InterPro" id="IPR005175">
    <property type="entry name" value="PPC_dom"/>
</dbReference>
<dbReference type="KEGG" id="hvg:123406364"/>
<feature type="compositionally biased region" description="Gly residues" evidence="3">
    <location>
        <begin position="177"/>
        <end position="187"/>
    </location>
</feature>
<feature type="domain" description="PPC" evidence="4">
    <location>
        <begin position="301"/>
        <end position="442"/>
    </location>
</feature>
<keyword evidence="2" id="KW-0805">Transcription regulation</keyword>
<comment type="domain">
    <text evidence="2">The PPC domain mediates interactions between AHL proteins.</text>
</comment>
<keyword evidence="2" id="KW-0238">DNA-binding</keyword>
<accession>A0A8I6YZD9</accession>
<dbReference type="AlphaFoldDB" id="A0A8I6YZD9"/>
<feature type="compositionally biased region" description="Polar residues" evidence="3">
    <location>
        <begin position="1"/>
        <end position="13"/>
    </location>
</feature>
<sequence length="555" mass="56574">MDGRESTATSGPNYSPFYVQHRGMGPPGGVTGSGLHGPPAAGYRQQQQLDAVSGGYTFHQPPFGAPAHIGQQGYHQNHVEASQQHMAQQQGAGAGAGAGGSQHMTQHSVSSGGGLQHMAQQHSAGGGGSQHMAQQHSAGGGGSQHMAQQHSAGGGGSQHMAQHGGGGGSQHMMQHNAGGGADGGMDIGMGVVAVSGDAKGDQGGDAGQDEQVKKKRGRPRKYKPDGSVTLGLSPSPSTPHSSSPGMGTMVTTPGSGFGQGTGSGGSGSGALTEKRGRGRPPGSGKMQQLASLGKWFLGSVGTGFTPHVIIISAGEDVAARIMSFSQQGPRAICIISATGAVSTATLHQDSDSGVVTYEGRFEILCLSGSYLVLEEGGTRTRSGGLCIALCGPDHRVIGGTVSGVLTAAGTVQVIVGSFMYGGGTKKNKGKADQDVENEEQNGGEDTPALALPEHPHNMPPHPMSGWPPGLMNQMDPRSSPMYGGGSNKNKTKAEQDMEDEERNSGGGGGGEEPLAMAHPEHNMNMPPPQMSGWQPGLMRQMDPRSSSIDINSIRE</sequence>
<feature type="compositionally biased region" description="Low complexity" evidence="3">
    <location>
        <begin position="81"/>
        <end position="91"/>
    </location>
</feature>
<keyword evidence="2" id="KW-0804">Transcription</keyword>
<dbReference type="Gramene" id="HORVU.MOREX.r3.6HG0631450.1">
    <property type="protein sequence ID" value="HORVU.MOREX.r3.6HG0631450.1"/>
    <property type="gene ID" value="HORVU.MOREX.r3.6HG0631450"/>
</dbReference>
<feature type="compositionally biased region" description="Low complexity" evidence="3">
    <location>
        <begin position="226"/>
        <end position="248"/>
    </location>
</feature>
<dbReference type="OrthoDB" id="688543at2759"/>
<comment type="subcellular location">
    <subcellularLocation>
        <location evidence="2">Nucleus</location>
    </subcellularLocation>
</comment>
<feature type="compositionally biased region" description="Gly residues" evidence="3">
    <location>
        <begin position="25"/>
        <end position="35"/>
    </location>
</feature>
<feature type="region of interest" description="Disordered" evidence="3">
    <location>
        <begin position="424"/>
        <end position="555"/>
    </location>
</feature>
<feature type="compositionally biased region" description="Gly residues" evidence="3">
    <location>
        <begin position="255"/>
        <end position="268"/>
    </location>
</feature>
<gene>
    <name evidence="5" type="primary">LOC123406364</name>
</gene>
<proteinExistence type="predicted"/>
<keyword evidence="2" id="KW-0539">Nucleus</keyword>
<evidence type="ECO:0000313" key="5">
    <source>
        <dbReference type="EnsemblPlants" id="HORVU.MOREX.r3.6HG0631450.1"/>
    </source>
</evidence>
<evidence type="ECO:0000259" key="4">
    <source>
        <dbReference type="PROSITE" id="PS51742"/>
    </source>
</evidence>